<evidence type="ECO:0000256" key="1">
    <source>
        <dbReference type="SAM" id="MobiDB-lite"/>
    </source>
</evidence>
<sequence>MITIVELLNQRRRALLIQELERQWPGCGAHTKRNQLTKQDDVVWNLLLPKHVDAEIRVYVRGWNAAMDDARRVVAAASPLEGSDIPAAPPTRYGHKPYGPASRRDLAAARAARSGLESLFVDAPGDADA</sequence>
<dbReference type="RefSeq" id="WP_280028065.1">
    <property type="nucleotide sequence ID" value="NZ_JAOCKG010000008.1"/>
</dbReference>
<dbReference type="EMBL" id="JAOCKG010000008">
    <property type="protein sequence ID" value="MDH2052563.1"/>
    <property type="molecule type" value="Genomic_DNA"/>
</dbReference>
<comment type="caution">
    <text evidence="2">The sequence shown here is derived from an EMBL/GenBank/DDBJ whole genome shotgun (WGS) entry which is preliminary data.</text>
</comment>
<evidence type="ECO:0000313" key="3">
    <source>
        <dbReference type="Proteomes" id="UP001161276"/>
    </source>
</evidence>
<protein>
    <submittedName>
        <fullName evidence="2">Uncharacterized protein</fullName>
    </submittedName>
</protein>
<accession>A0AA43B1X8</accession>
<name>A0AA43B1X8_9BURK</name>
<reference evidence="2" key="1">
    <citation type="submission" date="2022-09" db="EMBL/GenBank/DDBJ databases">
        <title>Intensive care unit water sources are persistently colonized with multi-drug resistant bacteria and are the site of extensive horizontal gene transfer of antibiotic resistance genes.</title>
        <authorList>
            <person name="Diorio-Toth L."/>
        </authorList>
    </citation>
    <scope>NUCLEOTIDE SEQUENCE</scope>
    <source>
        <strain evidence="2">GD03676</strain>
    </source>
</reference>
<proteinExistence type="predicted"/>
<dbReference type="AlphaFoldDB" id="A0AA43B1X8"/>
<organism evidence="2 3">
    <name type="scientific">Achromobacter marplatensis</name>
    <dbReference type="NCBI Taxonomy" id="470868"/>
    <lineage>
        <taxon>Bacteria</taxon>
        <taxon>Pseudomonadati</taxon>
        <taxon>Pseudomonadota</taxon>
        <taxon>Betaproteobacteria</taxon>
        <taxon>Burkholderiales</taxon>
        <taxon>Alcaligenaceae</taxon>
        <taxon>Achromobacter</taxon>
    </lineage>
</organism>
<dbReference type="Proteomes" id="UP001161276">
    <property type="component" value="Unassembled WGS sequence"/>
</dbReference>
<evidence type="ECO:0000313" key="2">
    <source>
        <dbReference type="EMBL" id="MDH2052563.1"/>
    </source>
</evidence>
<feature type="region of interest" description="Disordered" evidence="1">
    <location>
        <begin position="79"/>
        <end position="106"/>
    </location>
</feature>
<gene>
    <name evidence="2" type="ORF">N5K24_19320</name>
</gene>